<evidence type="ECO:0000313" key="1">
    <source>
        <dbReference type="EMBL" id="KAH0934609.1"/>
    </source>
</evidence>
<accession>A0ABQ8DZ25</accession>
<comment type="caution">
    <text evidence="1">The sequence shown here is derived from an EMBL/GenBank/DDBJ whole genome shotgun (WGS) entry which is preliminary data.</text>
</comment>
<dbReference type="EMBL" id="JAGKQM010000003">
    <property type="protein sequence ID" value="KAH0934609.1"/>
    <property type="molecule type" value="Genomic_DNA"/>
</dbReference>
<gene>
    <name evidence="1" type="ORF">HID58_011726</name>
</gene>
<sequence>SSGRWWLQSAYGVWWRSIFSLSDLDRLPLSVRRRAAVSSSIRCSWPGGKLAQKGGSHWFLDVPLLSVVCVGEFLYHGGNFLSFKTQLGWCLSSMAGAHWSYGSSNSNFSSSVLGDDGCVVVLGSLTATS</sequence>
<organism evidence="1 2">
    <name type="scientific">Brassica napus</name>
    <name type="common">Rape</name>
    <dbReference type="NCBI Taxonomy" id="3708"/>
    <lineage>
        <taxon>Eukaryota</taxon>
        <taxon>Viridiplantae</taxon>
        <taxon>Streptophyta</taxon>
        <taxon>Embryophyta</taxon>
        <taxon>Tracheophyta</taxon>
        <taxon>Spermatophyta</taxon>
        <taxon>Magnoliopsida</taxon>
        <taxon>eudicotyledons</taxon>
        <taxon>Gunneridae</taxon>
        <taxon>Pentapetalae</taxon>
        <taxon>rosids</taxon>
        <taxon>malvids</taxon>
        <taxon>Brassicales</taxon>
        <taxon>Brassicaceae</taxon>
        <taxon>Brassiceae</taxon>
        <taxon>Brassica</taxon>
    </lineage>
</organism>
<name>A0ABQ8DZ25_BRANA</name>
<dbReference type="Proteomes" id="UP000824890">
    <property type="component" value="Unassembled WGS sequence"/>
</dbReference>
<protein>
    <submittedName>
        <fullName evidence="1">Uncharacterized protein</fullName>
    </submittedName>
</protein>
<proteinExistence type="predicted"/>
<evidence type="ECO:0000313" key="2">
    <source>
        <dbReference type="Proteomes" id="UP000824890"/>
    </source>
</evidence>
<feature type="non-terminal residue" evidence="1">
    <location>
        <position position="1"/>
    </location>
</feature>
<reference evidence="1 2" key="1">
    <citation type="submission" date="2021-05" db="EMBL/GenBank/DDBJ databases">
        <title>Genome Assembly of Synthetic Allotetraploid Brassica napus Reveals Homoeologous Exchanges between Subgenomes.</title>
        <authorList>
            <person name="Davis J.T."/>
        </authorList>
    </citation>
    <scope>NUCLEOTIDE SEQUENCE [LARGE SCALE GENOMIC DNA]</scope>
    <source>
        <strain evidence="2">cv. Da-Ae</strain>
        <tissue evidence="1">Seedling</tissue>
    </source>
</reference>
<keyword evidence="2" id="KW-1185">Reference proteome</keyword>